<reference evidence="2" key="1">
    <citation type="journal article" date="2021" name="Open Biol.">
        <title>Shared evolutionary footprints suggest mitochondrial oxidative damage underlies multiple complex I losses in fungi.</title>
        <authorList>
            <person name="Schikora-Tamarit M.A."/>
            <person name="Marcet-Houben M."/>
            <person name="Nosek J."/>
            <person name="Gabaldon T."/>
        </authorList>
    </citation>
    <scope>NUCLEOTIDE SEQUENCE</scope>
    <source>
        <strain evidence="2">CBS6075</strain>
    </source>
</reference>
<dbReference type="AlphaFoldDB" id="A0A9P8P1S0"/>
<keyword evidence="3" id="KW-1185">Reference proteome</keyword>
<gene>
    <name evidence="2" type="ORF">OGAPHI_004951</name>
</gene>
<evidence type="ECO:0000256" key="1">
    <source>
        <dbReference type="SAM" id="SignalP"/>
    </source>
</evidence>
<evidence type="ECO:0000313" key="2">
    <source>
        <dbReference type="EMBL" id="KAH3663550.1"/>
    </source>
</evidence>
<dbReference type="Proteomes" id="UP000769157">
    <property type="component" value="Unassembled WGS sequence"/>
</dbReference>
<accession>A0A9P8P1S0</accession>
<reference evidence="2" key="2">
    <citation type="submission" date="2021-01" db="EMBL/GenBank/DDBJ databases">
        <authorList>
            <person name="Schikora-Tamarit M.A."/>
        </authorList>
    </citation>
    <scope>NUCLEOTIDE SEQUENCE</scope>
    <source>
        <strain evidence="2">CBS6075</strain>
    </source>
</reference>
<keyword evidence="1" id="KW-0732">Signal</keyword>
<protein>
    <submittedName>
        <fullName evidence="2">Uncharacterized protein</fullName>
    </submittedName>
</protein>
<dbReference type="EMBL" id="JAEUBE010000366">
    <property type="protein sequence ID" value="KAH3663550.1"/>
    <property type="molecule type" value="Genomic_DNA"/>
</dbReference>
<dbReference type="RefSeq" id="XP_046059886.1">
    <property type="nucleotide sequence ID" value="XM_046206084.1"/>
</dbReference>
<name>A0A9P8P1S0_9ASCO</name>
<dbReference type="GeneID" id="70236915"/>
<feature type="chain" id="PRO_5040202121" evidence="1">
    <location>
        <begin position="26"/>
        <end position="354"/>
    </location>
</feature>
<proteinExistence type="predicted"/>
<comment type="caution">
    <text evidence="2">The sequence shown here is derived from an EMBL/GenBank/DDBJ whole genome shotgun (WGS) entry which is preliminary data.</text>
</comment>
<evidence type="ECO:0000313" key="3">
    <source>
        <dbReference type="Proteomes" id="UP000769157"/>
    </source>
</evidence>
<organism evidence="2 3">
    <name type="scientific">Ogataea philodendri</name>
    <dbReference type="NCBI Taxonomy" id="1378263"/>
    <lineage>
        <taxon>Eukaryota</taxon>
        <taxon>Fungi</taxon>
        <taxon>Dikarya</taxon>
        <taxon>Ascomycota</taxon>
        <taxon>Saccharomycotina</taxon>
        <taxon>Pichiomycetes</taxon>
        <taxon>Pichiales</taxon>
        <taxon>Pichiaceae</taxon>
        <taxon>Ogataea</taxon>
    </lineage>
</organism>
<feature type="signal peptide" evidence="1">
    <location>
        <begin position="1"/>
        <end position="25"/>
    </location>
</feature>
<sequence>MILSSFLSFLGKLFFLESFNASTRATKTKHPWLSLIQFFRTCSSSPFSNTVSAKLAAKSLPTPMFGTVSTFFSLKFHLPPWIRDFNKREVNGLLKRWSSPRSSFISDKISSSSCFLGSSVSSGKSLLSMSSRANWDPKFSRRMDLFWTIDEWSSGKLSKNKFFKCVFENAGECSVHENRIVNGHEDYLQNKLSVFVLGKSLSVWFQTFQNVLSLFSIGLGDQSACNLTTLLGVHKLCDLVLQELDKRAHFLVLEDLDVFSHNSMENLESGRSFVDRSTDSGDQIVGNKRSLLFGLSTDFLDSSGVRSIAENGILRSPELLDHLRLLLGSSIQNIQVLHHVCSLPVTDQFAKLSV</sequence>